<evidence type="ECO:0000313" key="2">
    <source>
        <dbReference type="Proteomes" id="UP001626550"/>
    </source>
</evidence>
<evidence type="ECO:0000313" key="1">
    <source>
        <dbReference type="EMBL" id="KAL3308508.1"/>
    </source>
</evidence>
<sequence length="141" mass="14806">ANLYSGSSAFSTIMSCHDEGCGKRLMDAPQGSEPDFGCAFKSIHGRSAELQDAKAKGRRCGLSQLSRCSTGSVYSPASARPPDGPGLVLDGIPNHSQAVERAVKLVTKSAEYVTGRSARDGNILQTIKARELGPGSKKPLQ</sequence>
<organism evidence="1 2">
    <name type="scientific">Cichlidogyrus casuarinus</name>
    <dbReference type="NCBI Taxonomy" id="1844966"/>
    <lineage>
        <taxon>Eukaryota</taxon>
        <taxon>Metazoa</taxon>
        <taxon>Spiralia</taxon>
        <taxon>Lophotrochozoa</taxon>
        <taxon>Platyhelminthes</taxon>
        <taxon>Monogenea</taxon>
        <taxon>Monopisthocotylea</taxon>
        <taxon>Dactylogyridea</taxon>
        <taxon>Ancyrocephalidae</taxon>
        <taxon>Cichlidogyrus</taxon>
    </lineage>
</organism>
<name>A0ABD2PNA6_9PLAT</name>
<proteinExistence type="predicted"/>
<accession>A0ABD2PNA6</accession>
<reference evidence="1 2" key="1">
    <citation type="submission" date="2024-11" db="EMBL/GenBank/DDBJ databases">
        <title>Adaptive evolution of stress response genes in parasites aligns with host niche diversity.</title>
        <authorList>
            <person name="Hahn C."/>
            <person name="Resl P."/>
        </authorList>
    </citation>
    <scope>NUCLEOTIDE SEQUENCE [LARGE SCALE GENOMIC DNA]</scope>
    <source>
        <strain evidence="1">EGGRZ-B1_66</strain>
        <tissue evidence="1">Body</tissue>
    </source>
</reference>
<dbReference type="EMBL" id="JBJKFK010005121">
    <property type="protein sequence ID" value="KAL3308508.1"/>
    <property type="molecule type" value="Genomic_DNA"/>
</dbReference>
<keyword evidence="2" id="KW-1185">Reference proteome</keyword>
<gene>
    <name evidence="1" type="ORF">Ciccas_012960</name>
</gene>
<dbReference type="Proteomes" id="UP001626550">
    <property type="component" value="Unassembled WGS sequence"/>
</dbReference>
<protein>
    <submittedName>
        <fullName evidence="1">Uncharacterized protein</fullName>
    </submittedName>
</protein>
<feature type="non-terminal residue" evidence="1">
    <location>
        <position position="1"/>
    </location>
</feature>
<dbReference type="AlphaFoldDB" id="A0ABD2PNA6"/>
<comment type="caution">
    <text evidence="1">The sequence shown here is derived from an EMBL/GenBank/DDBJ whole genome shotgun (WGS) entry which is preliminary data.</text>
</comment>